<accession>A0ABM7MET5</accession>
<organism evidence="1 2">
    <name type="scientific">Thiomicrorhabdus immobilis</name>
    <dbReference type="NCBI Taxonomy" id="2791037"/>
    <lineage>
        <taxon>Bacteria</taxon>
        <taxon>Pseudomonadati</taxon>
        <taxon>Pseudomonadota</taxon>
        <taxon>Gammaproteobacteria</taxon>
        <taxon>Thiotrichales</taxon>
        <taxon>Piscirickettsiaceae</taxon>
        <taxon>Thiomicrorhabdus</taxon>
    </lineage>
</organism>
<evidence type="ECO:0000313" key="2">
    <source>
        <dbReference type="Proteomes" id="UP001054820"/>
    </source>
</evidence>
<name>A0ABM7MET5_9GAMM</name>
<protein>
    <submittedName>
        <fullName evidence="1">Uncharacterized protein</fullName>
    </submittedName>
</protein>
<proteinExistence type="predicted"/>
<dbReference type="Proteomes" id="UP001054820">
    <property type="component" value="Chromosome"/>
</dbReference>
<keyword evidence="2" id="KW-1185">Reference proteome</keyword>
<reference evidence="1" key="1">
    <citation type="journal article" date="2022" name="Arch. Microbiol.">
        <title>Thiomicrorhabdus immobilis sp. nov., a mesophilic sulfur-oxidizing bacterium isolated from sediment of a brackish lake in northern Japan.</title>
        <authorList>
            <person name="Kojima H."/>
            <person name="Mochizuki J."/>
            <person name="Kanda M."/>
            <person name="Watanabe T."/>
            <person name="Fukui M."/>
        </authorList>
    </citation>
    <scope>NUCLEOTIDE SEQUENCE</scope>
    <source>
        <strain evidence="1">Am19</strain>
    </source>
</reference>
<dbReference type="InterPro" id="IPR010866">
    <property type="entry name" value="A-2_8-polyST"/>
</dbReference>
<evidence type="ECO:0000313" key="1">
    <source>
        <dbReference type="EMBL" id="BCN93948.1"/>
    </source>
</evidence>
<dbReference type="EMBL" id="AP024202">
    <property type="protein sequence ID" value="BCN93948.1"/>
    <property type="molecule type" value="Genomic_DNA"/>
</dbReference>
<dbReference type="RefSeq" id="WP_237261436.1">
    <property type="nucleotide sequence ID" value="NZ_AP024202.1"/>
</dbReference>
<gene>
    <name evidence="1" type="ORF">THMIRHAM_17330</name>
</gene>
<dbReference type="Pfam" id="PF07388">
    <property type="entry name" value="A-2_8-polyST"/>
    <property type="match status" value="1"/>
</dbReference>
<sequence length="364" mass="41799">MTLLKKKVLYLPSTPLNILVAVAHASAFSEKQVSKMVLIDQKSLEDNVYFNALYNWQESPFETLDLTFGRAKGWHKMAERKQSFAKLSELVKVFNPDAIATGSDRRVEFQYAMHTSQSSNVAIEGWYLDDGLYSYAGRPYKYFKDVINSLLKKIGYGCWWQEPKTVGASKWIDQAWLFQPDFAVALLQAKQCQLIKPEWFVSNKVKQLSKAILSDFQVNESILRTLQNVGVFLLIPHPNNIKKMTGYEKRIFEFLTFLKQQEIPVAVKYHPRTRQVDPLKLVEEYNVLLLPSGLAFEFILPFLKKQSHVIGDVGTALLTAKWLRPDLKVTAVLAEEDAFQIKFKRIYEPLGLNMVAAFKDIKGF</sequence>